<gene>
    <name evidence="8" type="ORF">BCR33DRAFT_657262</name>
</gene>
<dbReference type="EMBL" id="MCGO01000010">
    <property type="protein sequence ID" value="ORY48989.1"/>
    <property type="molecule type" value="Genomic_DNA"/>
</dbReference>
<proteinExistence type="predicted"/>
<organism evidence="8 9">
    <name type="scientific">Rhizoclosmatium globosum</name>
    <dbReference type="NCBI Taxonomy" id="329046"/>
    <lineage>
        <taxon>Eukaryota</taxon>
        <taxon>Fungi</taxon>
        <taxon>Fungi incertae sedis</taxon>
        <taxon>Chytridiomycota</taxon>
        <taxon>Chytridiomycota incertae sedis</taxon>
        <taxon>Chytridiomycetes</taxon>
        <taxon>Chytridiales</taxon>
        <taxon>Chytriomycetaceae</taxon>
        <taxon>Rhizoclosmatium</taxon>
    </lineage>
</organism>
<keyword evidence="5 6" id="KW-0472">Membrane</keyword>
<keyword evidence="9" id="KW-1185">Reference proteome</keyword>
<dbReference type="GO" id="GO:0022857">
    <property type="term" value="F:transmembrane transporter activity"/>
    <property type="evidence" value="ECO:0007669"/>
    <property type="project" value="InterPro"/>
</dbReference>
<keyword evidence="4 6" id="KW-1133">Transmembrane helix</keyword>
<dbReference type="Gene3D" id="1.20.1250.20">
    <property type="entry name" value="MFS general substrate transporter like domains"/>
    <property type="match status" value="2"/>
</dbReference>
<keyword evidence="2" id="KW-0813">Transport</keyword>
<dbReference type="FunFam" id="1.20.1250.20:FF:000018">
    <property type="entry name" value="MFS transporter permease"/>
    <property type="match status" value="1"/>
</dbReference>
<evidence type="ECO:0000259" key="7">
    <source>
        <dbReference type="PROSITE" id="PS50850"/>
    </source>
</evidence>
<keyword evidence="3 6" id="KW-0812">Transmembrane</keyword>
<feature type="transmembrane region" description="Helical" evidence="6">
    <location>
        <begin position="148"/>
        <end position="170"/>
    </location>
</feature>
<dbReference type="PROSITE" id="PS50850">
    <property type="entry name" value="MFS"/>
    <property type="match status" value="1"/>
</dbReference>
<evidence type="ECO:0000256" key="4">
    <source>
        <dbReference type="ARBA" id="ARBA00022989"/>
    </source>
</evidence>
<sequence length="433" mass="48005">MAQQNRHDLFVISTSAVNSSDELLPTPAAQLRESRGEEDALVRKMDWRLVPFLSYLYLFNFLDRANIANARAVGFDGSLGQMERDLEMKPGQYNWALSAFFIGYILFEVPSNIALKIVSPRIWIARIMFSWGVCATCLAFVQNFAGLVAIRVLLGICEAGFFPGIMFYLSCWYTPKELTLRAGIFLAAATVAGAFGGVLAYFLAQVNLGFISSWRAIFLFEGIPSVFNCFLVLWFLPNFPQSASFLNEAERILALSRLEKEGIRLDEPEFDKKQLMSAFKEPIVCISTFIYLGVVTSTYGFTFFLPSIIAKMGYSSLSAQLFSSIPYVIACTFVCILCYTSCRLQDRSAHLISLLSLQTVGFLVLAFYRDEKAQQYVLFFTLCVIATTVYACVPISIAWMLNNTKGGTKSAASAAIMIGIGNLGGVLGPQVCK</sequence>
<protein>
    <submittedName>
        <fullName evidence="8">MFS general substrate transporter</fullName>
    </submittedName>
</protein>
<dbReference type="SUPFAM" id="SSF103473">
    <property type="entry name" value="MFS general substrate transporter"/>
    <property type="match status" value="1"/>
</dbReference>
<feature type="transmembrane region" description="Helical" evidence="6">
    <location>
        <begin position="375"/>
        <end position="401"/>
    </location>
</feature>
<dbReference type="STRING" id="329046.A0A1Y2CPL4"/>
<feature type="transmembrane region" description="Helical" evidence="6">
    <location>
        <begin position="182"/>
        <end position="204"/>
    </location>
</feature>
<evidence type="ECO:0000313" key="9">
    <source>
        <dbReference type="Proteomes" id="UP000193642"/>
    </source>
</evidence>
<feature type="transmembrane region" description="Helical" evidence="6">
    <location>
        <begin position="283"/>
        <end position="309"/>
    </location>
</feature>
<feature type="transmembrane region" description="Helical" evidence="6">
    <location>
        <begin position="93"/>
        <end position="111"/>
    </location>
</feature>
<dbReference type="InterPro" id="IPR036259">
    <property type="entry name" value="MFS_trans_sf"/>
</dbReference>
<accession>A0A1Y2CPL4</accession>
<comment type="subcellular location">
    <subcellularLocation>
        <location evidence="1">Membrane</location>
        <topology evidence="1">Multi-pass membrane protein</topology>
    </subcellularLocation>
</comment>
<evidence type="ECO:0000256" key="6">
    <source>
        <dbReference type="SAM" id="Phobius"/>
    </source>
</evidence>
<dbReference type="InterPro" id="IPR020846">
    <property type="entry name" value="MFS_dom"/>
</dbReference>
<feature type="transmembrane region" description="Helical" evidence="6">
    <location>
        <begin position="123"/>
        <end position="142"/>
    </location>
</feature>
<feature type="domain" description="Major facilitator superfamily (MFS) profile" evidence="7">
    <location>
        <begin position="49"/>
        <end position="433"/>
    </location>
</feature>
<reference evidence="8 9" key="1">
    <citation type="submission" date="2016-07" db="EMBL/GenBank/DDBJ databases">
        <title>Pervasive Adenine N6-methylation of Active Genes in Fungi.</title>
        <authorList>
            <consortium name="DOE Joint Genome Institute"/>
            <person name="Mondo S.J."/>
            <person name="Dannebaum R.O."/>
            <person name="Kuo R.C."/>
            <person name="Labutti K."/>
            <person name="Haridas S."/>
            <person name="Kuo A."/>
            <person name="Salamov A."/>
            <person name="Ahrendt S.R."/>
            <person name="Lipzen A."/>
            <person name="Sullivan W."/>
            <person name="Andreopoulos W.B."/>
            <person name="Clum A."/>
            <person name="Lindquist E."/>
            <person name="Daum C."/>
            <person name="Ramamoorthy G.K."/>
            <person name="Gryganskyi A."/>
            <person name="Culley D."/>
            <person name="Magnuson J.K."/>
            <person name="James T.Y."/>
            <person name="O'Malley M.A."/>
            <person name="Stajich J.E."/>
            <person name="Spatafora J.W."/>
            <person name="Visel A."/>
            <person name="Grigoriev I.V."/>
        </authorList>
    </citation>
    <scope>NUCLEOTIDE SEQUENCE [LARGE SCALE GENOMIC DNA]</scope>
    <source>
        <strain evidence="8 9">JEL800</strain>
    </source>
</reference>
<evidence type="ECO:0000256" key="2">
    <source>
        <dbReference type="ARBA" id="ARBA00022448"/>
    </source>
</evidence>
<dbReference type="GO" id="GO:0016020">
    <property type="term" value="C:membrane"/>
    <property type="evidence" value="ECO:0007669"/>
    <property type="project" value="UniProtKB-SubCell"/>
</dbReference>
<dbReference type="PANTHER" id="PTHR43791">
    <property type="entry name" value="PERMEASE-RELATED"/>
    <property type="match status" value="1"/>
</dbReference>
<dbReference type="PANTHER" id="PTHR43791:SF36">
    <property type="entry name" value="TRANSPORTER, PUTATIVE (AFU_ORTHOLOGUE AFUA_6G08340)-RELATED"/>
    <property type="match status" value="1"/>
</dbReference>
<evidence type="ECO:0000313" key="8">
    <source>
        <dbReference type="EMBL" id="ORY48989.1"/>
    </source>
</evidence>
<dbReference type="InterPro" id="IPR011701">
    <property type="entry name" value="MFS"/>
</dbReference>
<name>A0A1Y2CPL4_9FUNG</name>
<feature type="transmembrane region" description="Helical" evidence="6">
    <location>
        <begin position="321"/>
        <end position="339"/>
    </location>
</feature>
<feature type="transmembrane region" description="Helical" evidence="6">
    <location>
        <begin position="351"/>
        <end position="369"/>
    </location>
</feature>
<evidence type="ECO:0000256" key="1">
    <source>
        <dbReference type="ARBA" id="ARBA00004141"/>
    </source>
</evidence>
<comment type="caution">
    <text evidence="8">The sequence shown here is derived from an EMBL/GenBank/DDBJ whole genome shotgun (WGS) entry which is preliminary data.</text>
</comment>
<evidence type="ECO:0000256" key="5">
    <source>
        <dbReference type="ARBA" id="ARBA00023136"/>
    </source>
</evidence>
<dbReference type="Proteomes" id="UP000193642">
    <property type="component" value="Unassembled WGS sequence"/>
</dbReference>
<feature type="transmembrane region" description="Helical" evidence="6">
    <location>
        <begin position="216"/>
        <end position="236"/>
    </location>
</feature>
<dbReference type="Pfam" id="PF07690">
    <property type="entry name" value="MFS_1"/>
    <property type="match status" value="1"/>
</dbReference>
<dbReference type="AlphaFoldDB" id="A0A1Y2CPL4"/>
<evidence type="ECO:0000256" key="3">
    <source>
        <dbReference type="ARBA" id="ARBA00022692"/>
    </source>
</evidence>
<dbReference type="OrthoDB" id="2985014at2759"/>